<protein>
    <submittedName>
        <fullName evidence="10">Protein kinase domain-containing protein</fullName>
    </submittedName>
</protein>
<proteinExistence type="inferred from homology"/>
<dbReference type="InterPro" id="IPR008271">
    <property type="entry name" value="Ser/Thr_kinase_AS"/>
</dbReference>
<organism evidence="9 10">
    <name type="scientific">Ascaris lumbricoides</name>
    <name type="common">Giant roundworm</name>
    <dbReference type="NCBI Taxonomy" id="6252"/>
    <lineage>
        <taxon>Eukaryota</taxon>
        <taxon>Metazoa</taxon>
        <taxon>Ecdysozoa</taxon>
        <taxon>Nematoda</taxon>
        <taxon>Chromadorea</taxon>
        <taxon>Rhabditida</taxon>
        <taxon>Spirurina</taxon>
        <taxon>Ascaridomorpha</taxon>
        <taxon>Ascaridoidea</taxon>
        <taxon>Ascarididae</taxon>
        <taxon>Ascaris</taxon>
    </lineage>
</organism>
<dbReference type="SUPFAM" id="SSF48371">
    <property type="entry name" value="ARM repeat"/>
    <property type="match status" value="1"/>
</dbReference>
<dbReference type="Gene3D" id="1.25.10.10">
    <property type="entry name" value="Leucine-rich Repeat Variant"/>
    <property type="match status" value="1"/>
</dbReference>
<evidence type="ECO:0000256" key="1">
    <source>
        <dbReference type="ARBA" id="ARBA00010886"/>
    </source>
</evidence>
<evidence type="ECO:0000256" key="4">
    <source>
        <dbReference type="ARBA" id="ARBA00022777"/>
    </source>
</evidence>
<feature type="domain" description="Protein kinase" evidence="8">
    <location>
        <begin position="263"/>
        <end position="590"/>
    </location>
</feature>
<dbReference type="AlphaFoldDB" id="A0A9J2Q1Q4"/>
<keyword evidence="2" id="KW-0808">Transferase</keyword>
<comment type="similarity">
    <text evidence="1">Belongs to the protein kinase superfamily. NEK Ser/Thr protein kinase family. NIMA subfamily.</text>
</comment>
<dbReference type="GO" id="GO:0005524">
    <property type="term" value="F:ATP binding"/>
    <property type="evidence" value="ECO:0007669"/>
    <property type="project" value="UniProtKB-UniRule"/>
</dbReference>
<evidence type="ECO:0000256" key="2">
    <source>
        <dbReference type="ARBA" id="ARBA00022679"/>
    </source>
</evidence>
<feature type="region of interest" description="Disordered" evidence="7">
    <location>
        <begin position="894"/>
        <end position="920"/>
    </location>
</feature>
<sequence length="920" mass="103835">MGTLAEMSSMARIEIGSSIAVDACLQLAKDTDLLTQKLCISLLRILCCDDQVREQIKVYDGIPLLISVLCVKNCRLQWHVAWTLAQLAEDTEAATEIVSTGGVPILIAELATRTTSDRSIDDWITMETGICAVLAHLCLCDANQVLIVQNNGIFQLGRIILLQYDKPLLSENENFRVLQCSVFRVLRLLFCLERNRHFFRRVFQPEFYEQFIDIGHYVHELTAYAPLVDSYRNIIKTVPKDTVLSCWDTADQQRAPIALIGQYAVIEQLGAGAFGCVYRARKQTVDSAPTSSAPMYALKEIFMLQEDDSNADKSYGDIISEVRIIKQQLRHPNIVRYRRVFIENHKLYIVMDLIEGASLKDHINSVKEKCETFPEARIWNIMALALRYLHKDKRIVHRDLKPNNIMLADNDRVVISASLKDHINSVKEKCETFPEARIWNIMALALRYLHKDKRIVHRDLKPNNIMLADNDRVVITDFGLAKERGADYLKSAAGTIVYSCPEIVQNEPYSDKADVWSFGCCVYEMCNLKPAFFSHNVLRLATAIVEGKYDPVDPKYSPELRGMVDACLEKDHRQRADIIGISSLITERFMLCLDDLLRAHASRANNDTSKSLQKQRETTASSTNSANTQKLTSHSLENCRHLRSRSDTKSTLPQRAFGIDKPRKPNSANSVQEVSTKLTMDCETRALSASTSLPRLALPNRTTKSVWQTRSEAPIRLPNLRQIVRADSTENERRLATERHLRITSAGAVVNVAANSVQPITDPVLEILDMAHRLVYISQTISPDADGVLTIALRHKRRVIDQFRRSIFAADSTPVQIKRHLRKLATQSSELIDLELGYSDFRPVLDNIEIAGYQIDGRITEISYEQLYACIETVLSELNATQLLCGKPPSRLKSRSSFSAAMGDVSSLPSPSRLSLKEES</sequence>
<dbReference type="PANTHER" id="PTHR43671:SF92">
    <property type="entry name" value="SERINE_THREONINE-PROTEIN KINASE NEK10"/>
    <property type="match status" value="1"/>
</dbReference>
<keyword evidence="4" id="KW-0418">Kinase</keyword>
<reference evidence="10" key="1">
    <citation type="submission" date="2023-03" db="UniProtKB">
        <authorList>
            <consortium name="WormBaseParasite"/>
        </authorList>
    </citation>
    <scope>IDENTIFICATION</scope>
</reference>
<dbReference type="InterPro" id="IPR017441">
    <property type="entry name" value="Protein_kinase_ATP_BS"/>
</dbReference>
<name>A0A9J2Q1Q4_ASCLU</name>
<evidence type="ECO:0000256" key="6">
    <source>
        <dbReference type="PROSITE-ProRule" id="PRU10141"/>
    </source>
</evidence>
<evidence type="ECO:0000313" key="9">
    <source>
        <dbReference type="Proteomes" id="UP000036681"/>
    </source>
</evidence>
<keyword evidence="3 6" id="KW-0547">Nucleotide-binding</keyword>
<dbReference type="WBParaSite" id="ALUE_0001634601-mRNA-1">
    <property type="protein sequence ID" value="ALUE_0001634601-mRNA-1"/>
    <property type="gene ID" value="ALUE_0001634601"/>
</dbReference>
<feature type="region of interest" description="Disordered" evidence="7">
    <location>
        <begin position="604"/>
        <end position="675"/>
    </location>
</feature>
<keyword evidence="9" id="KW-1185">Reference proteome</keyword>
<dbReference type="InterPro" id="IPR011989">
    <property type="entry name" value="ARM-like"/>
</dbReference>
<dbReference type="Proteomes" id="UP000036681">
    <property type="component" value="Unplaced"/>
</dbReference>
<evidence type="ECO:0000259" key="8">
    <source>
        <dbReference type="PROSITE" id="PS50011"/>
    </source>
</evidence>
<dbReference type="PROSITE" id="PS00107">
    <property type="entry name" value="PROTEIN_KINASE_ATP"/>
    <property type="match status" value="1"/>
</dbReference>
<evidence type="ECO:0000256" key="3">
    <source>
        <dbReference type="ARBA" id="ARBA00022741"/>
    </source>
</evidence>
<dbReference type="InterPro" id="IPR000719">
    <property type="entry name" value="Prot_kinase_dom"/>
</dbReference>
<dbReference type="GO" id="GO:0004674">
    <property type="term" value="F:protein serine/threonine kinase activity"/>
    <property type="evidence" value="ECO:0007669"/>
    <property type="project" value="TreeGrafter"/>
</dbReference>
<dbReference type="InterPro" id="IPR011009">
    <property type="entry name" value="Kinase-like_dom_sf"/>
</dbReference>
<dbReference type="PROSITE" id="PS50011">
    <property type="entry name" value="PROTEIN_KINASE_DOM"/>
    <property type="match status" value="1"/>
</dbReference>
<feature type="compositionally biased region" description="Basic and acidic residues" evidence="7">
    <location>
        <begin position="637"/>
        <end position="648"/>
    </location>
</feature>
<dbReference type="PROSITE" id="PS00108">
    <property type="entry name" value="PROTEIN_KINASE_ST"/>
    <property type="match status" value="2"/>
</dbReference>
<dbReference type="SUPFAM" id="SSF56112">
    <property type="entry name" value="Protein kinase-like (PK-like)"/>
    <property type="match status" value="2"/>
</dbReference>
<evidence type="ECO:0000256" key="5">
    <source>
        <dbReference type="ARBA" id="ARBA00022840"/>
    </source>
</evidence>
<keyword evidence="5 6" id="KW-0067">ATP-binding</keyword>
<dbReference type="InterPro" id="IPR050660">
    <property type="entry name" value="NEK_Ser/Thr_kinase"/>
</dbReference>
<accession>A0A9J2Q1Q4</accession>
<feature type="compositionally biased region" description="Low complexity" evidence="7">
    <location>
        <begin position="618"/>
        <end position="628"/>
    </location>
</feature>
<feature type="compositionally biased region" description="Polar residues" evidence="7">
    <location>
        <begin position="666"/>
        <end position="675"/>
    </location>
</feature>
<dbReference type="PANTHER" id="PTHR43671">
    <property type="entry name" value="SERINE/THREONINE-PROTEIN KINASE NEK"/>
    <property type="match status" value="1"/>
</dbReference>
<dbReference type="Gene3D" id="1.10.510.10">
    <property type="entry name" value="Transferase(Phosphotransferase) domain 1"/>
    <property type="match status" value="2"/>
</dbReference>
<dbReference type="InterPro" id="IPR016024">
    <property type="entry name" value="ARM-type_fold"/>
</dbReference>
<evidence type="ECO:0000256" key="7">
    <source>
        <dbReference type="SAM" id="MobiDB-lite"/>
    </source>
</evidence>
<dbReference type="SMART" id="SM00220">
    <property type="entry name" value="S_TKc"/>
    <property type="match status" value="1"/>
</dbReference>
<evidence type="ECO:0000313" key="10">
    <source>
        <dbReference type="WBParaSite" id="ALUE_0001634601-mRNA-1"/>
    </source>
</evidence>
<dbReference type="Pfam" id="PF00069">
    <property type="entry name" value="Pkinase"/>
    <property type="match status" value="2"/>
</dbReference>
<dbReference type="GO" id="GO:1902749">
    <property type="term" value="P:regulation of cell cycle G2/M phase transition"/>
    <property type="evidence" value="ECO:0007669"/>
    <property type="project" value="TreeGrafter"/>
</dbReference>
<feature type="binding site" evidence="6">
    <location>
        <position position="299"/>
    </location>
    <ligand>
        <name>ATP</name>
        <dbReference type="ChEBI" id="CHEBI:30616"/>
    </ligand>
</feature>